<organism evidence="1 2">
    <name type="scientific">Violaceomyces palustris</name>
    <dbReference type="NCBI Taxonomy" id="1673888"/>
    <lineage>
        <taxon>Eukaryota</taxon>
        <taxon>Fungi</taxon>
        <taxon>Dikarya</taxon>
        <taxon>Basidiomycota</taxon>
        <taxon>Ustilaginomycotina</taxon>
        <taxon>Ustilaginomycetes</taxon>
        <taxon>Violaceomycetales</taxon>
        <taxon>Violaceomycetaceae</taxon>
        <taxon>Violaceomyces</taxon>
    </lineage>
</organism>
<accession>A0ACD0NZB2</accession>
<dbReference type="Proteomes" id="UP000245626">
    <property type="component" value="Unassembled WGS sequence"/>
</dbReference>
<reference evidence="1 2" key="1">
    <citation type="journal article" date="2018" name="Mol. Biol. Evol.">
        <title>Broad Genomic Sampling Reveals a Smut Pathogenic Ancestry of the Fungal Clade Ustilaginomycotina.</title>
        <authorList>
            <person name="Kijpornyongpan T."/>
            <person name="Mondo S.J."/>
            <person name="Barry K."/>
            <person name="Sandor L."/>
            <person name="Lee J."/>
            <person name="Lipzen A."/>
            <person name="Pangilinan J."/>
            <person name="LaButti K."/>
            <person name="Hainaut M."/>
            <person name="Henrissat B."/>
            <person name="Grigoriev I.V."/>
            <person name="Spatafora J.W."/>
            <person name="Aime M.C."/>
        </authorList>
    </citation>
    <scope>NUCLEOTIDE SEQUENCE [LARGE SCALE GENOMIC DNA]</scope>
    <source>
        <strain evidence="1 2">SA 807</strain>
    </source>
</reference>
<gene>
    <name evidence="1" type="ORF">IE53DRAFT_386498</name>
</gene>
<evidence type="ECO:0000313" key="1">
    <source>
        <dbReference type="EMBL" id="PWN51161.1"/>
    </source>
</evidence>
<name>A0ACD0NZB2_9BASI</name>
<keyword evidence="2" id="KW-1185">Reference proteome</keyword>
<protein>
    <submittedName>
        <fullName evidence="1">Uncharacterized protein</fullName>
    </submittedName>
</protein>
<sequence length="107" mass="12640">MEREGGEERRGEERRGEAQNKKRERKEEEKKSSKKKKKLSERKRPFSSFFFFIPLSRRWTADGVERFHAPTPRVRVPGETEPRQHASASDLRSLLFPLALAYLGRRV</sequence>
<evidence type="ECO:0000313" key="2">
    <source>
        <dbReference type="Proteomes" id="UP000245626"/>
    </source>
</evidence>
<dbReference type="EMBL" id="KZ819866">
    <property type="protein sequence ID" value="PWN51161.1"/>
    <property type="molecule type" value="Genomic_DNA"/>
</dbReference>
<proteinExistence type="predicted"/>